<reference evidence="3" key="2">
    <citation type="submission" date="2023-01" db="EMBL/GenBank/DDBJ databases">
        <authorList>
            <person name="Sun Q."/>
            <person name="Evtushenko L."/>
        </authorList>
    </citation>
    <scope>NUCLEOTIDE SEQUENCE</scope>
    <source>
        <strain evidence="3">VKM Ac-1069</strain>
    </source>
</reference>
<protein>
    <submittedName>
        <fullName evidence="3">Peptidase</fullName>
    </submittedName>
</protein>
<dbReference type="SUPFAM" id="SSF53474">
    <property type="entry name" value="alpha/beta-Hydrolases"/>
    <property type="match status" value="1"/>
</dbReference>
<reference evidence="3" key="1">
    <citation type="journal article" date="2014" name="Int. J. Syst. Evol. Microbiol.">
        <title>Complete genome sequence of Corynebacterium casei LMG S-19264T (=DSM 44701T), isolated from a smear-ripened cheese.</title>
        <authorList>
            <consortium name="US DOE Joint Genome Institute (JGI-PGF)"/>
            <person name="Walter F."/>
            <person name="Albersmeier A."/>
            <person name="Kalinowski J."/>
            <person name="Ruckert C."/>
        </authorList>
    </citation>
    <scope>NUCLEOTIDE SEQUENCE</scope>
    <source>
        <strain evidence="3">VKM Ac-1069</strain>
    </source>
</reference>
<evidence type="ECO:0000259" key="2">
    <source>
        <dbReference type="Pfam" id="PF00326"/>
    </source>
</evidence>
<dbReference type="InterPro" id="IPR050585">
    <property type="entry name" value="Xaa-Pro_dipeptidyl-ppase/CocE"/>
</dbReference>
<dbReference type="InterPro" id="IPR029058">
    <property type="entry name" value="AB_hydrolase_fold"/>
</dbReference>
<dbReference type="PANTHER" id="PTHR43056:SF5">
    <property type="entry name" value="PEPTIDASE S9 PROLYL OLIGOPEPTIDASE CATALYTIC DOMAIN-CONTAINING PROTEIN"/>
    <property type="match status" value="1"/>
</dbReference>
<dbReference type="PANTHER" id="PTHR43056">
    <property type="entry name" value="PEPTIDASE S9 PROLYL OLIGOPEPTIDASE"/>
    <property type="match status" value="1"/>
</dbReference>
<feature type="domain" description="Peptidase S9 prolyl oligopeptidase catalytic" evidence="2">
    <location>
        <begin position="467"/>
        <end position="671"/>
    </location>
</feature>
<dbReference type="Gene3D" id="2.120.10.30">
    <property type="entry name" value="TolB, C-terminal domain"/>
    <property type="match status" value="1"/>
</dbReference>
<evidence type="ECO:0000313" key="3">
    <source>
        <dbReference type="EMBL" id="GLL14823.1"/>
    </source>
</evidence>
<gene>
    <name evidence="3" type="ORF">GCM10017577_59720</name>
</gene>
<comment type="caution">
    <text evidence="3">The sequence shown here is derived from an EMBL/GenBank/DDBJ whole genome shotgun (WGS) entry which is preliminary data.</text>
</comment>
<name>A0A9W6L851_9PSEU</name>
<dbReference type="InterPro" id="IPR011659">
    <property type="entry name" value="WD40"/>
</dbReference>
<feature type="region of interest" description="Disordered" evidence="1">
    <location>
        <begin position="685"/>
        <end position="715"/>
    </location>
</feature>
<sequence length="715" mass="76159">MPLPATPPFAAGDRGVSGAGTSVAGVTAHAAPPTPGHDTPPAVLPFGSWPTPITSALVVEASVRLSGARTDGDTVVWAESRPTEGGRTQLVRRTPDGAVTDLLPEGFDARTGVHEYGGGAWWVRDGVVWFANWTDQRLYRLAPGGAPEPLTPGPAFPRADRYADGFVTPDGSAILAIRERHAPEGGAAAVRNEIVRLAADRPSEPEVLVTGPDFVTSPRLSPDGVRLVWVQWDHPSMPWDDTVLMGRNLETGDEAIIAGGPGESVSEPRWQPDGSLWFLSDRTGWWNLYRWLPGRDIEPVVVLDAEIGVPGWQLGTSRFAVLPGGRVVFARWSKGYDGLAVREPDGEFTELDLPFSAVASVVPYGVGSVLVVAGTPTEEPGVHVVSVDGDVETLRAPRELGVDDGYLSVPESISFPSVDGEGARRTAHALYYPPANPEVAAPEGALPPLLVMIHGGPTAAAMPVLSVGVQYWTSRGFGVVDVNYGGSTGFGRAYREVLKGAWGIVDVADCLAAARYLAATGRVDGERLAIRGGSAGGYTTLAALAREDTPFSAGADHFGVADLEALAADTHKFESRYLDGLVGPYPAAREVYVERSPIRHVELFHTPLIVLQGAEDAIVPPNQSEAIVDALRARHVPVAYLLFPGEQHGFRRSENIRRALDAELSFYAQVYGFALPDAEGIEPVRVENLRGGEQAGDREGSSGRRDRGGRSARRP</sequence>
<dbReference type="SUPFAM" id="SSF82171">
    <property type="entry name" value="DPP6 N-terminal domain-like"/>
    <property type="match status" value="1"/>
</dbReference>
<evidence type="ECO:0000313" key="4">
    <source>
        <dbReference type="Proteomes" id="UP001143463"/>
    </source>
</evidence>
<dbReference type="AlphaFoldDB" id="A0A9W6L851"/>
<feature type="region of interest" description="Disordered" evidence="1">
    <location>
        <begin position="1"/>
        <end position="21"/>
    </location>
</feature>
<proteinExistence type="predicted"/>
<dbReference type="Proteomes" id="UP001143463">
    <property type="component" value="Unassembled WGS sequence"/>
</dbReference>
<dbReference type="Pfam" id="PF07676">
    <property type="entry name" value="PD40"/>
    <property type="match status" value="1"/>
</dbReference>
<dbReference type="SUPFAM" id="SSF63829">
    <property type="entry name" value="Calcium-dependent phosphotriesterase"/>
    <property type="match status" value="1"/>
</dbReference>
<dbReference type="Pfam" id="PF00326">
    <property type="entry name" value="Peptidase_S9"/>
    <property type="match status" value="1"/>
</dbReference>
<evidence type="ECO:0000256" key="1">
    <source>
        <dbReference type="SAM" id="MobiDB-lite"/>
    </source>
</evidence>
<dbReference type="GO" id="GO:0006508">
    <property type="term" value="P:proteolysis"/>
    <property type="evidence" value="ECO:0007669"/>
    <property type="project" value="InterPro"/>
</dbReference>
<organism evidence="3 4">
    <name type="scientific">Pseudonocardia halophobica</name>
    <dbReference type="NCBI Taxonomy" id="29401"/>
    <lineage>
        <taxon>Bacteria</taxon>
        <taxon>Bacillati</taxon>
        <taxon>Actinomycetota</taxon>
        <taxon>Actinomycetes</taxon>
        <taxon>Pseudonocardiales</taxon>
        <taxon>Pseudonocardiaceae</taxon>
        <taxon>Pseudonocardia</taxon>
    </lineage>
</organism>
<dbReference type="InterPro" id="IPR011042">
    <property type="entry name" value="6-blade_b-propeller_TolB-like"/>
</dbReference>
<dbReference type="GO" id="GO:0008236">
    <property type="term" value="F:serine-type peptidase activity"/>
    <property type="evidence" value="ECO:0007669"/>
    <property type="project" value="InterPro"/>
</dbReference>
<dbReference type="EMBL" id="BSFQ01000037">
    <property type="protein sequence ID" value="GLL14823.1"/>
    <property type="molecule type" value="Genomic_DNA"/>
</dbReference>
<dbReference type="Gene3D" id="3.40.50.1820">
    <property type="entry name" value="alpha/beta hydrolase"/>
    <property type="match status" value="1"/>
</dbReference>
<keyword evidence="4" id="KW-1185">Reference proteome</keyword>
<accession>A0A9W6L851</accession>
<dbReference type="InterPro" id="IPR001375">
    <property type="entry name" value="Peptidase_S9_cat"/>
</dbReference>
<feature type="compositionally biased region" description="Basic and acidic residues" evidence="1">
    <location>
        <begin position="685"/>
        <end position="709"/>
    </location>
</feature>